<keyword evidence="5" id="KW-1133">Transmembrane helix</keyword>
<feature type="domain" description="Thiamine phosphate synthase/TenI" evidence="6">
    <location>
        <begin position="99"/>
        <end position="183"/>
    </location>
</feature>
<keyword evidence="5" id="KW-0812">Transmembrane</keyword>
<evidence type="ECO:0000256" key="3">
    <source>
        <dbReference type="ARBA" id="ARBA00022977"/>
    </source>
</evidence>
<dbReference type="GO" id="GO:0005737">
    <property type="term" value="C:cytoplasm"/>
    <property type="evidence" value="ECO:0007669"/>
    <property type="project" value="TreeGrafter"/>
</dbReference>
<dbReference type="EMBL" id="SAIY01000004">
    <property type="protein sequence ID" value="NGM13976.1"/>
    <property type="molecule type" value="Genomic_DNA"/>
</dbReference>
<reference evidence="7 8" key="1">
    <citation type="submission" date="2020-02" db="EMBL/GenBank/DDBJ databases">
        <title>Draft Genome Sequence of Verrucosispora sp. Strain CWR15, Isolated from Gulf of Mexico Sponge.</title>
        <authorList>
            <person name="Kennedy S.J."/>
            <person name="Cella E."/>
            <person name="Azarian T."/>
            <person name="Baker B.J."/>
            <person name="Shaw L.N."/>
        </authorList>
    </citation>
    <scope>NUCLEOTIDE SEQUENCE [LARGE SCALE GENOMIC DNA]</scope>
    <source>
        <strain evidence="7 8">CWR15</strain>
    </source>
</reference>
<evidence type="ECO:0000313" key="8">
    <source>
        <dbReference type="Proteomes" id="UP000478148"/>
    </source>
</evidence>
<dbReference type="Pfam" id="PF02581">
    <property type="entry name" value="TMP-TENI"/>
    <property type="match status" value="1"/>
</dbReference>
<dbReference type="GO" id="GO:0009228">
    <property type="term" value="P:thiamine biosynthetic process"/>
    <property type="evidence" value="ECO:0007669"/>
    <property type="project" value="UniProtKB-KW"/>
</dbReference>
<dbReference type="Proteomes" id="UP000478148">
    <property type="component" value="Unassembled WGS sequence"/>
</dbReference>
<comment type="caution">
    <text evidence="7">The sequence shown here is derived from an EMBL/GenBank/DDBJ whole genome shotgun (WGS) entry which is preliminary data.</text>
</comment>
<evidence type="ECO:0000256" key="4">
    <source>
        <dbReference type="SAM" id="MobiDB-lite"/>
    </source>
</evidence>
<evidence type="ECO:0000259" key="6">
    <source>
        <dbReference type="Pfam" id="PF02581"/>
    </source>
</evidence>
<dbReference type="InterPro" id="IPR013785">
    <property type="entry name" value="Aldolase_TIM"/>
</dbReference>
<dbReference type="Gene3D" id="3.20.20.70">
    <property type="entry name" value="Aldolase class I"/>
    <property type="match status" value="2"/>
</dbReference>
<dbReference type="SUPFAM" id="SSF51391">
    <property type="entry name" value="Thiamin phosphate synthase"/>
    <property type="match status" value="1"/>
</dbReference>
<organism evidence="7 8">
    <name type="scientific">Verrucosispora sioxanthis</name>
    <dbReference type="NCBI Taxonomy" id="2499994"/>
    <lineage>
        <taxon>Bacteria</taxon>
        <taxon>Bacillati</taxon>
        <taxon>Actinomycetota</taxon>
        <taxon>Actinomycetes</taxon>
        <taxon>Micromonosporales</taxon>
        <taxon>Micromonosporaceae</taxon>
        <taxon>Micromonospora</taxon>
    </lineage>
</organism>
<feature type="region of interest" description="Disordered" evidence="4">
    <location>
        <begin position="204"/>
        <end position="262"/>
    </location>
</feature>
<evidence type="ECO:0000313" key="7">
    <source>
        <dbReference type="EMBL" id="NGM13976.1"/>
    </source>
</evidence>
<feature type="transmembrane region" description="Helical" evidence="5">
    <location>
        <begin position="20"/>
        <end position="37"/>
    </location>
</feature>
<evidence type="ECO:0000256" key="1">
    <source>
        <dbReference type="ARBA" id="ARBA00003814"/>
    </source>
</evidence>
<comment type="function">
    <text evidence="1">Condenses 4-methyl-5-(beta-hydroxyethyl)thiazole monophosphate (THZ-P) and 2-methyl-4-amino-5-hydroxymethyl pyrimidine pyrophosphate (HMP-PP) to form thiamine monophosphate (TMP).</text>
</comment>
<comment type="pathway">
    <text evidence="2">Cofactor biosynthesis; thiamine diphosphate biosynthesis.</text>
</comment>
<name>A0A6M1KYI4_9ACTN</name>
<sequence length="262" mass="27227">MQVPSGVVLLTDRRVARGGLVPVVAAAVAGGVRWVVLREKDLPRVERLVLAAELRSILTEAGGTLVVGGPDPLLDGDPGRTPIALHLPAVGPYPPPPADLVGRSCHDVAELRRLTTEDYVTLSPVFPTRTKPGYGPPLLPAGLAELIRRSPVPALALGGIETPAQVRACVQAGASGVAVLGTIMRAQDPQQTAATLTAAFHDVTAPTPKPPTRHVPAGNGHDGAAADRAHAGIKPDRPEWARSAAALNRNPRATTPDQKELP</sequence>
<dbReference type="AlphaFoldDB" id="A0A6M1KYI4"/>
<evidence type="ECO:0000256" key="5">
    <source>
        <dbReference type="SAM" id="Phobius"/>
    </source>
</evidence>
<dbReference type="PANTHER" id="PTHR20857:SF23">
    <property type="entry name" value="THIAMINE BIOSYNTHETIC BIFUNCTIONAL ENZYME"/>
    <property type="match status" value="1"/>
</dbReference>
<feature type="compositionally biased region" description="Basic and acidic residues" evidence="4">
    <location>
        <begin position="224"/>
        <end position="240"/>
    </location>
</feature>
<dbReference type="InterPro" id="IPR022998">
    <property type="entry name" value="ThiamineP_synth_TenI"/>
</dbReference>
<protein>
    <submittedName>
        <fullName evidence="7">Thiamine phosphate synthase</fullName>
    </submittedName>
</protein>
<keyword evidence="5" id="KW-0472">Membrane</keyword>
<proteinExistence type="predicted"/>
<accession>A0A6M1KYI4</accession>
<dbReference type="PANTHER" id="PTHR20857">
    <property type="entry name" value="THIAMINE-PHOSPHATE PYROPHOSPHORYLASE"/>
    <property type="match status" value="1"/>
</dbReference>
<keyword evidence="3" id="KW-0784">Thiamine biosynthesis</keyword>
<dbReference type="GO" id="GO:0004789">
    <property type="term" value="F:thiamine-phosphate diphosphorylase activity"/>
    <property type="evidence" value="ECO:0007669"/>
    <property type="project" value="TreeGrafter"/>
</dbReference>
<evidence type="ECO:0000256" key="2">
    <source>
        <dbReference type="ARBA" id="ARBA00004948"/>
    </source>
</evidence>
<dbReference type="InterPro" id="IPR036206">
    <property type="entry name" value="ThiamineP_synth_sf"/>
</dbReference>
<dbReference type="CDD" id="cd00564">
    <property type="entry name" value="TMP_TenI"/>
    <property type="match status" value="1"/>
</dbReference>
<keyword evidence="8" id="KW-1185">Reference proteome</keyword>
<gene>
    <name evidence="7" type="ORF">ENC19_15530</name>
</gene>